<sequence>MAPRLVAQATETGTSPKTTSTPAPPQSTHWLSPLHFTSLHVDTVKLLSECCVGAGEQVLRGQEFGYFGFWRVDERSPFRKGQGGLGRGPAPETNARYAVGASRRHAEGALFKALRRFSPEAALPNTLYPPVPSKNKITKKHHLHLCFDLGAMRRILHRPRASTPAIDNSNPFRRRRPVSFAIPPPSSTTDDNLDIIVVDIGDLLALPPPSPRRPLVYAVHTTTPIPCAALIAPYKIVGPLNACTHLCVSKPFVHLFGHPSSPRGLLTPPALIQTTPLVMPSLSHPTPMHEIDADSTYHTDTTNFATSLHPEPKAPPSSSFTAITTTPNASTRLPSPPSSTLLDTSTSTCFDENSRISLALSHGEVSIGLSLLQDLADGGSVKRVGIKRRGSALGSLVVGLRRGDKEVERDTTRLGMWRKSIRESVISEGSKYSSSNEGDTDSGLEYEDTETRHGAGTCFGTLDAEDELEGDITQMQRAFNNFDSTPAPSSLFTNCNSSLRSPSLLHLLPACPTTVLPTYGPALPVQLSLHRAPPSPPTLIAADPNPRPSKMKTTKPSSRLRPHTPFQHSFTSSFPMSPPPAHEPMAPFDDPAPFPFTDDADTSNARAAPPWHPPPCPPYPPPTGRAPPRWIYEDYCYSRA</sequence>
<dbReference type="Proteomes" id="UP000565441">
    <property type="component" value="Unassembled WGS sequence"/>
</dbReference>
<feature type="region of interest" description="Disordered" evidence="1">
    <location>
        <begin position="1"/>
        <end position="27"/>
    </location>
</feature>
<gene>
    <name evidence="2" type="ORF">D9615_010639</name>
</gene>
<keyword evidence="3" id="KW-1185">Reference proteome</keyword>
<evidence type="ECO:0000313" key="3">
    <source>
        <dbReference type="Proteomes" id="UP000565441"/>
    </source>
</evidence>
<feature type="compositionally biased region" description="Acidic residues" evidence="1">
    <location>
        <begin position="438"/>
        <end position="447"/>
    </location>
</feature>
<dbReference type="AlphaFoldDB" id="A0A8H5GKI8"/>
<protein>
    <submittedName>
        <fullName evidence="2">Uncharacterized protein</fullName>
    </submittedName>
</protein>
<evidence type="ECO:0000313" key="2">
    <source>
        <dbReference type="EMBL" id="KAF5366678.1"/>
    </source>
</evidence>
<feature type="compositionally biased region" description="Pro residues" evidence="1">
    <location>
        <begin position="610"/>
        <end position="624"/>
    </location>
</feature>
<feature type="region of interest" description="Disordered" evidence="1">
    <location>
        <begin position="537"/>
        <end position="624"/>
    </location>
</feature>
<dbReference type="EMBL" id="JAACJP010000077">
    <property type="protein sequence ID" value="KAF5366678.1"/>
    <property type="molecule type" value="Genomic_DNA"/>
</dbReference>
<proteinExistence type="predicted"/>
<feature type="compositionally biased region" description="Low complexity" evidence="1">
    <location>
        <begin position="586"/>
        <end position="597"/>
    </location>
</feature>
<dbReference type="OrthoDB" id="79252at2759"/>
<feature type="region of interest" description="Disordered" evidence="1">
    <location>
        <begin position="300"/>
        <end position="320"/>
    </location>
</feature>
<reference evidence="2 3" key="1">
    <citation type="journal article" date="2020" name="ISME J.">
        <title>Uncovering the hidden diversity of litter-decomposition mechanisms in mushroom-forming fungi.</title>
        <authorList>
            <person name="Floudas D."/>
            <person name="Bentzer J."/>
            <person name="Ahren D."/>
            <person name="Johansson T."/>
            <person name="Persson P."/>
            <person name="Tunlid A."/>
        </authorList>
    </citation>
    <scope>NUCLEOTIDE SEQUENCE [LARGE SCALE GENOMIC DNA]</scope>
    <source>
        <strain evidence="2 3">CBS 661.87</strain>
    </source>
</reference>
<feature type="region of interest" description="Disordered" evidence="1">
    <location>
        <begin position="428"/>
        <end position="447"/>
    </location>
</feature>
<name>A0A8H5GKI8_9AGAR</name>
<feature type="compositionally biased region" description="Basic residues" evidence="1">
    <location>
        <begin position="549"/>
        <end position="562"/>
    </location>
</feature>
<feature type="region of interest" description="Disordered" evidence="1">
    <location>
        <begin position="327"/>
        <end position="346"/>
    </location>
</feature>
<comment type="caution">
    <text evidence="2">The sequence shown here is derived from an EMBL/GenBank/DDBJ whole genome shotgun (WGS) entry which is preliminary data.</text>
</comment>
<accession>A0A8H5GKI8</accession>
<evidence type="ECO:0000256" key="1">
    <source>
        <dbReference type="SAM" id="MobiDB-lite"/>
    </source>
</evidence>
<feature type="compositionally biased region" description="Low complexity" evidence="1">
    <location>
        <begin position="330"/>
        <end position="346"/>
    </location>
</feature>
<organism evidence="2 3">
    <name type="scientific">Tricholomella constricta</name>
    <dbReference type="NCBI Taxonomy" id="117010"/>
    <lineage>
        <taxon>Eukaryota</taxon>
        <taxon>Fungi</taxon>
        <taxon>Dikarya</taxon>
        <taxon>Basidiomycota</taxon>
        <taxon>Agaricomycotina</taxon>
        <taxon>Agaricomycetes</taxon>
        <taxon>Agaricomycetidae</taxon>
        <taxon>Agaricales</taxon>
        <taxon>Tricholomatineae</taxon>
        <taxon>Lyophyllaceae</taxon>
        <taxon>Tricholomella</taxon>
    </lineage>
</organism>
<feature type="compositionally biased region" description="Low complexity" evidence="1">
    <location>
        <begin position="10"/>
        <end position="21"/>
    </location>
</feature>